<reference evidence="1" key="1">
    <citation type="submission" date="2020-05" db="EMBL/GenBank/DDBJ databases">
        <title>WGS assembly of Panicum virgatum.</title>
        <authorList>
            <person name="Lovell J.T."/>
            <person name="Jenkins J."/>
            <person name="Shu S."/>
            <person name="Juenger T.E."/>
            <person name="Schmutz J."/>
        </authorList>
    </citation>
    <scope>NUCLEOTIDE SEQUENCE</scope>
    <source>
        <strain evidence="1">AP13</strain>
    </source>
</reference>
<dbReference type="Proteomes" id="UP000823388">
    <property type="component" value="Chromosome 7N"/>
</dbReference>
<keyword evidence="2" id="KW-1185">Reference proteome</keyword>
<evidence type="ECO:0000313" key="1">
    <source>
        <dbReference type="EMBL" id="KAG2567574.1"/>
    </source>
</evidence>
<gene>
    <name evidence="1" type="ORF">PVAP13_7NG334424</name>
</gene>
<name>A0A8T0QBA9_PANVG</name>
<comment type="caution">
    <text evidence="1">The sequence shown here is derived from an EMBL/GenBank/DDBJ whole genome shotgun (WGS) entry which is preliminary data.</text>
</comment>
<dbReference type="EMBL" id="CM029050">
    <property type="protein sequence ID" value="KAG2567574.1"/>
    <property type="molecule type" value="Genomic_DNA"/>
</dbReference>
<protein>
    <submittedName>
        <fullName evidence="1">Uncharacterized protein</fullName>
    </submittedName>
</protein>
<evidence type="ECO:0000313" key="2">
    <source>
        <dbReference type="Proteomes" id="UP000823388"/>
    </source>
</evidence>
<dbReference type="AlphaFoldDB" id="A0A8T0QBA9"/>
<sequence>MVPFVILGFVIKPLEMKGLSHSGIKEYGQMHPEVQDQISMRLVLISSSHWTTNSFSIMQFSVLVEHISTSLCWSKLFSMLKFLCSFSCLLNKQF</sequence>
<accession>A0A8T0QBA9</accession>
<organism evidence="1 2">
    <name type="scientific">Panicum virgatum</name>
    <name type="common">Blackwell switchgrass</name>
    <dbReference type="NCBI Taxonomy" id="38727"/>
    <lineage>
        <taxon>Eukaryota</taxon>
        <taxon>Viridiplantae</taxon>
        <taxon>Streptophyta</taxon>
        <taxon>Embryophyta</taxon>
        <taxon>Tracheophyta</taxon>
        <taxon>Spermatophyta</taxon>
        <taxon>Magnoliopsida</taxon>
        <taxon>Liliopsida</taxon>
        <taxon>Poales</taxon>
        <taxon>Poaceae</taxon>
        <taxon>PACMAD clade</taxon>
        <taxon>Panicoideae</taxon>
        <taxon>Panicodae</taxon>
        <taxon>Paniceae</taxon>
        <taxon>Panicinae</taxon>
        <taxon>Panicum</taxon>
        <taxon>Panicum sect. Hiantes</taxon>
    </lineage>
</organism>
<proteinExistence type="predicted"/>